<dbReference type="Proteomes" id="UP000038045">
    <property type="component" value="Unplaced"/>
</dbReference>
<sequence>MFSLKKIANIFTKKSKFIRNLFKHHNKGVYYFNNEEETGIYLCGDQENEEFLNFDIKGEIREFVESFFSEYPQLSWKESNVLNNQQENNNVADFENSFEFNI</sequence>
<accession>A0A0N4Z169</accession>
<dbReference type="AlphaFoldDB" id="A0A0N4Z169"/>
<protein>
    <submittedName>
        <fullName evidence="2">Uncharacterized protein</fullName>
    </submittedName>
</protein>
<organism evidence="1 2">
    <name type="scientific">Parastrongyloides trichosuri</name>
    <name type="common">Possum-specific nematode worm</name>
    <dbReference type="NCBI Taxonomy" id="131310"/>
    <lineage>
        <taxon>Eukaryota</taxon>
        <taxon>Metazoa</taxon>
        <taxon>Ecdysozoa</taxon>
        <taxon>Nematoda</taxon>
        <taxon>Chromadorea</taxon>
        <taxon>Rhabditida</taxon>
        <taxon>Tylenchina</taxon>
        <taxon>Panagrolaimomorpha</taxon>
        <taxon>Strongyloidoidea</taxon>
        <taxon>Strongyloididae</taxon>
        <taxon>Parastrongyloides</taxon>
    </lineage>
</organism>
<evidence type="ECO:0000313" key="2">
    <source>
        <dbReference type="WBParaSite" id="PTRK_0000044450.1"/>
    </source>
</evidence>
<name>A0A0N4Z169_PARTI</name>
<reference evidence="2" key="1">
    <citation type="submission" date="2017-02" db="UniProtKB">
        <authorList>
            <consortium name="WormBaseParasite"/>
        </authorList>
    </citation>
    <scope>IDENTIFICATION</scope>
</reference>
<evidence type="ECO:0000313" key="1">
    <source>
        <dbReference type="Proteomes" id="UP000038045"/>
    </source>
</evidence>
<dbReference type="WBParaSite" id="PTRK_0000044450.1">
    <property type="protein sequence ID" value="PTRK_0000044450.1"/>
    <property type="gene ID" value="PTRK_0000044450"/>
</dbReference>
<proteinExistence type="predicted"/>
<keyword evidence="1" id="KW-1185">Reference proteome</keyword>